<evidence type="ECO:0000259" key="2">
    <source>
        <dbReference type="Pfam" id="PF07883"/>
    </source>
</evidence>
<dbReference type="InterPro" id="IPR014710">
    <property type="entry name" value="RmlC-like_jellyroll"/>
</dbReference>
<sequence length="150" mass="16736">MPKVDLSQIEQTNRTQYPEPFATDVAGRFYRRIAPSTGLKDIGVSHVVLQPGAWSSQRHWHNGIDEFLVMLFGEAVLIEDEGETVLRAGDCAAFPKDVPNGHHLVNRSEQPCTFLAFDCQYGEGDCHYPDIDLHYDAVAGKMTHKDGSAY</sequence>
<protein>
    <submittedName>
        <fullName evidence="3">Cupin domain-containing protein</fullName>
    </submittedName>
</protein>
<dbReference type="PANTHER" id="PTHR35848">
    <property type="entry name" value="OXALATE-BINDING PROTEIN"/>
    <property type="match status" value="1"/>
</dbReference>
<dbReference type="Pfam" id="PF07883">
    <property type="entry name" value="Cupin_2"/>
    <property type="match status" value="1"/>
</dbReference>
<dbReference type="PANTHER" id="PTHR35848:SF9">
    <property type="entry name" value="SLL1358 PROTEIN"/>
    <property type="match status" value="1"/>
</dbReference>
<evidence type="ECO:0000313" key="4">
    <source>
        <dbReference type="Proteomes" id="UP001203410"/>
    </source>
</evidence>
<dbReference type="EMBL" id="JAMGBA010000001">
    <property type="protein sequence ID" value="MCL6697816.1"/>
    <property type="molecule type" value="Genomic_DNA"/>
</dbReference>
<keyword evidence="4" id="KW-1185">Reference proteome</keyword>
<feature type="domain" description="Cupin type-2" evidence="2">
    <location>
        <begin position="46"/>
        <end position="116"/>
    </location>
</feature>
<gene>
    <name evidence="3" type="ORF">LZ496_03330</name>
</gene>
<dbReference type="Proteomes" id="UP001203410">
    <property type="component" value="Unassembled WGS sequence"/>
</dbReference>
<dbReference type="InterPro" id="IPR011051">
    <property type="entry name" value="RmlC_Cupin_sf"/>
</dbReference>
<accession>A0ABT0RSJ5</accession>
<dbReference type="InterPro" id="IPR051610">
    <property type="entry name" value="GPI/OXD"/>
</dbReference>
<organism evidence="3 4">
    <name type="scientific">Sphingomonas caseinilyticus</name>
    <dbReference type="NCBI Taxonomy" id="2908205"/>
    <lineage>
        <taxon>Bacteria</taxon>
        <taxon>Pseudomonadati</taxon>
        <taxon>Pseudomonadota</taxon>
        <taxon>Alphaproteobacteria</taxon>
        <taxon>Sphingomonadales</taxon>
        <taxon>Sphingomonadaceae</taxon>
        <taxon>Sphingomonas</taxon>
    </lineage>
</organism>
<reference evidence="3 4" key="1">
    <citation type="submission" date="2022-05" db="EMBL/GenBank/DDBJ databases">
        <authorList>
            <person name="Jo J.-H."/>
            <person name="Im W.-T."/>
        </authorList>
    </citation>
    <scope>NUCLEOTIDE SEQUENCE [LARGE SCALE GENOMIC DNA]</scope>
    <source>
        <strain evidence="3 4">NSE70-1</strain>
    </source>
</reference>
<dbReference type="CDD" id="cd02224">
    <property type="entry name" value="cupin_SPO2919-like"/>
    <property type="match status" value="1"/>
</dbReference>
<dbReference type="Gene3D" id="2.60.120.10">
    <property type="entry name" value="Jelly Rolls"/>
    <property type="match status" value="1"/>
</dbReference>
<keyword evidence="1" id="KW-0479">Metal-binding</keyword>
<evidence type="ECO:0000256" key="1">
    <source>
        <dbReference type="ARBA" id="ARBA00022723"/>
    </source>
</evidence>
<proteinExistence type="predicted"/>
<dbReference type="RefSeq" id="WP_249903165.1">
    <property type="nucleotide sequence ID" value="NZ_JAMGBA010000001.1"/>
</dbReference>
<dbReference type="SUPFAM" id="SSF51182">
    <property type="entry name" value="RmlC-like cupins"/>
    <property type="match status" value="1"/>
</dbReference>
<evidence type="ECO:0000313" key="3">
    <source>
        <dbReference type="EMBL" id="MCL6697816.1"/>
    </source>
</evidence>
<name>A0ABT0RSJ5_9SPHN</name>
<dbReference type="InterPro" id="IPR013096">
    <property type="entry name" value="Cupin_2"/>
</dbReference>
<comment type="caution">
    <text evidence="3">The sequence shown here is derived from an EMBL/GenBank/DDBJ whole genome shotgun (WGS) entry which is preliminary data.</text>
</comment>